<name>M0JRG6_9EURY</name>
<feature type="compositionally biased region" description="Basic and acidic residues" evidence="1">
    <location>
        <begin position="169"/>
        <end position="180"/>
    </location>
</feature>
<feature type="domain" description="HNH nuclease" evidence="2">
    <location>
        <begin position="4"/>
        <end position="66"/>
    </location>
</feature>
<keyword evidence="4" id="KW-1185">Reference proteome</keyword>
<evidence type="ECO:0000313" key="3">
    <source>
        <dbReference type="EMBL" id="EMA10265.1"/>
    </source>
</evidence>
<keyword evidence="3" id="KW-0255">Endonuclease</keyword>
<keyword evidence="3" id="KW-0378">Hydrolase</keyword>
<dbReference type="SMART" id="SM00507">
    <property type="entry name" value="HNHc"/>
    <property type="match status" value="1"/>
</dbReference>
<organism evidence="3 4">
    <name type="scientific">Haloarcula marismortui ATCC 33799</name>
    <dbReference type="NCBI Taxonomy" id="662475"/>
    <lineage>
        <taxon>Archaea</taxon>
        <taxon>Methanobacteriati</taxon>
        <taxon>Methanobacteriota</taxon>
        <taxon>Stenosarchaea group</taxon>
        <taxon>Halobacteria</taxon>
        <taxon>Halobacteriales</taxon>
        <taxon>Haloarculaceae</taxon>
        <taxon>Haloarcula</taxon>
    </lineage>
</organism>
<evidence type="ECO:0000313" key="4">
    <source>
        <dbReference type="Proteomes" id="UP000011687"/>
    </source>
</evidence>
<accession>M0JRG6</accession>
<proteinExistence type="predicted"/>
<dbReference type="GO" id="GO:0004519">
    <property type="term" value="F:endonuclease activity"/>
    <property type="evidence" value="ECO:0007669"/>
    <property type="project" value="UniProtKB-KW"/>
</dbReference>
<dbReference type="EMBL" id="AOLS01000116">
    <property type="protein sequence ID" value="EMA10265.1"/>
    <property type="molecule type" value="Genomic_DNA"/>
</dbReference>
<gene>
    <name evidence="3" type="ORF">C435_20958</name>
</gene>
<reference evidence="3 4" key="1">
    <citation type="journal article" date="2014" name="PLoS Genet.">
        <title>Phylogenetically driven sequencing of extremely halophilic archaea reveals strategies for static and dynamic osmo-response.</title>
        <authorList>
            <person name="Becker E.A."/>
            <person name="Seitzer P.M."/>
            <person name="Tritt A."/>
            <person name="Larsen D."/>
            <person name="Krusor M."/>
            <person name="Yao A.I."/>
            <person name="Wu D."/>
            <person name="Madern D."/>
            <person name="Eisen J.A."/>
            <person name="Darling A.E."/>
            <person name="Facciotti M.T."/>
        </authorList>
    </citation>
    <scope>NUCLEOTIDE SEQUENCE [LARGE SCALE GENOMIC DNA]</scope>
    <source>
        <strain evidence="3 4">ATCC 33799</strain>
    </source>
</reference>
<dbReference type="AlphaFoldDB" id="M0JRG6"/>
<comment type="caution">
    <text evidence="3">The sequence shown here is derived from an EMBL/GenBank/DDBJ whole genome shotgun (WGS) entry which is preliminary data.</text>
</comment>
<dbReference type="InterPro" id="IPR003615">
    <property type="entry name" value="HNH_nuc"/>
</dbReference>
<dbReference type="Gene3D" id="3.30.40.190">
    <property type="match status" value="1"/>
</dbReference>
<protein>
    <submittedName>
        <fullName evidence="3">HNH endonuclease</fullName>
    </submittedName>
</protein>
<evidence type="ECO:0000259" key="2">
    <source>
        <dbReference type="SMART" id="SM00507"/>
    </source>
</evidence>
<dbReference type="Proteomes" id="UP000011687">
    <property type="component" value="Unassembled WGS sequence"/>
</dbReference>
<feature type="compositionally biased region" description="Acidic residues" evidence="1">
    <location>
        <begin position="132"/>
        <end position="141"/>
    </location>
</feature>
<sequence length="241" mass="27075">MSGGIREAVRDAWGGECLVCGRSPEGWLNTTEGERRQNKLSLHHINGDDTDDRVANVIPLCQSCHVHVHKVDEPPYRQWHRQLPIEHRNAWNAHYKEHYEGPRLTSAQAEYCFGDGEGTPKSVKYRRHEPEPTDAGDEPSSSEDVSTAADSEDAAGDASDGVSNESGEDTDRTTARHGVDPDLDPETVSIEYAPGNAARRRIRFVDRDDGHGWWKLEEEWTGHRWRPVGRAPVTDVDITTY</sequence>
<dbReference type="PATRIC" id="fig|662475.6.peg.4101"/>
<evidence type="ECO:0000256" key="1">
    <source>
        <dbReference type="SAM" id="MobiDB-lite"/>
    </source>
</evidence>
<keyword evidence="3" id="KW-0540">Nuclease</keyword>
<dbReference type="RefSeq" id="WP_007190675.1">
    <property type="nucleotide sequence ID" value="NZ_AOLS01000116.1"/>
</dbReference>
<feature type="region of interest" description="Disordered" evidence="1">
    <location>
        <begin position="112"/>
        <end position="188"/>
    </location>
</feature>